<accession>A0A8S5P0H3</accession>
<evidence type="ECO:0000313" key="1">
    <source>
        <dbReference type="EMBL" id="DAE00582.1"/>
    </source>
</evidence>
<proteinExistence type="predicted"/>
<sequence>MITLSNLNKDDERLLSLSSFIVFYTKKYTYCYIVIMKNNKSKGGMSHDDNENINK</sequence>
<protein>
    <submittedName>
        <fullName evidence="1">Uncharacterized protein</fullName>
    </submittedName>
</protein>
<reference evidence="1" key="1">
    <citation type="journal article" date="2021" name="Proc. Natl. Acad. Sci. U.S.A.">
        <title>A Catalog of Tens of Thousands of Viruses from Human Metagenomes Reveals Hidden Associations with Chronic Diseases.</title>
        <authorList>
            <person name="Tisza M.J."/>
            <person name="Buck C.B."/>
        </authorList>
    </citation>
    <scope>NUCLEOTIDE SEQUENCE</scope>
    <source>
        <strain evidence="1">Ctrf010</strain>
    </source>
</reference>
<organism evidence="1">
    <name type="scientific">Myoviridae sp. ctrf010</name>
    <dbReference type="NCBI Taxonomy" id="2825182"/>
    <lineage>
        <taxon>Viruses</taxon>
        <taxon>Duplodnaviria</taxon>
        <taxon>Heunggongvirae</taxon>
        <taxon>Uroviricota</taxon>
        <taxon>Caudoviricetes</taxon>
    </lineage>
</organism>
<dbReference type="EMBL" id="BK015305">
    <property type="protein sequence ID" value="DAE00582.1"/>
    <property type="molecule type" value="Genomic_DNA"/>
</dbReference>
<name>A0A8S5P0H3_9CAUD</name>